<dbReference type="PANTHER" id="PTHR11328:SF36">
    <property type="entry name" value="MELIBIOSE PERMEASE"/>
    <property type="match status" value="1"/>
</dbReference>
<feature type="transmembrane region" description="Helical" evidence="3">
    <location>
        <begin position="255"/>
        <end position="283"/>
    </location>
</feature>
<dbReference type="AlphaFoldDB" id="A0A9D1SX65"/>
<evidence type="ECO:0000313" key="4">
    <source>
        <dbReference type="EMBL" id="HIU99994.1"/>
    </source>
</evidence>
<dbReference type="SUPFAM" id="SSF103473">
    <property type="entry name" value="MFS general substrate transporter"/>
    <property type="match status" value="1"/>
</dbReference>
<feature type="transmembrane region" description="Helical" evidence="3">
    <location>
        <begin position="125"/>
        <end position="145"/>
    </location>
</feature>
<dbReference type="Proteomes" id="UP000886891">
    <property type="component" value="Unassembled WGS sequence"/>
</dbReference>
<dbReference type="InterPro" id="IPR039672">
    <property type="entry name" value="MFS_2"/>
</dbReference>
<dbReference type="GO" id="GO:0005886">
    <property type="term" value="C:plasma membrane"/>
    <property type="evidence" value="ECO:0007669"/>
    <property type="project" value="TreeGrafter"/>
</dbReference>
<proteinExistence type="predicted"/>
<feature type="transmembrane region" description="Helical" evidence="3">
    <location>
        <begin position="166"/>
        <end position="188"/>
    </location>
</feature>
<feature type="transmembrane region" description="Helical" evidence="3">
    <location>
        <begin position="358"/>
        <end position="381"/>
    </location>
</feature>
<dbReference type="Gene3D" id="1.20.1250.20">
    <property type="entry name" value="MFS general substrate transporter like domains"/>
    <property type="match status" value="2"/>
</dbReference>
<feature type="transmembrane region" description="Helical" evidence="3">
    <location>
        <begin position="101"/>
        <end position="119"/>
    </location>
</feature>
<dbReference type="EMBL" id="DVOH01000017">
    <property type="protein sequence ID" value="HIU99994.1"/>
    <property type="molecule type" value="Genomic_DNA"/>
</dbReference>
<dbReference type="InterPro" id="IPR001927">
    <property type="entry name" value="Na/Gal_symport"/>
</dbReference>
<sequence length="520" mass="57003">MKHSDATQTTMTTTPMPRPQEDMAKINYIMYPLGTVGRDFLYNLFNNFLLTYILFTKSLTAAQFASVSIIIIVARIFDAFNDPVMGGIVENTRTRFGKFKPWMLIGAVLTGGVVIATFSGNLQGWAFIGFLAAMYFLFSITFTMNDISYWGMLPSLSSNDHTRNKLTSFAQIFAAAGGGLAGVIIPVFTAGGLTIGGSAVNAYALIAVIASVLMIGFQLFTVFGVKEKPLPPDLAKTPPMKLKDMFKVLVRNDQLMWCALIMLIFNIGTNVVGGGLSMSYIYFEFGYNGVLITAFGILFAVTSTAFTLFYPWMAKKLGRDKLIGVTTLCIICGYALMLIAGIALPAEPWLLKFGVMTFANGVVGFGQGFYMIMVISIANTVEYNEWKTGKRDEGLIFSLRPFTAKMGSALMQFIVMLVYLIVGVTAFTNQISDLENAAARGEITDAAKTEAIKEVLSGVPEGKKIALLVCMCLIPMIALAIAWTLYRKKCFLNEARHAEIVKEIAERNLAAEREAEPEQE</sequence>
<organism evidence="4 5">
    <name type="scientific">Candidatus Stercoripulliclostridium merdipullorum</name>
    <dbReference type="NCBI Taxonomy" id="2840952"/>
    <lineage>
        <taxon>Bacteria</taxon>
        <taxon>Bacillati</taxon>
        <taxon>Bacillota</taxon>
        <taxon>Clostridia</taxon>
        <taxon>Eubacteriales</taxon>
        <taxon>Candidatus Stercoripulliclostridium</taxon>
    </lineage>
</organism>
<feature type="transmembrane region" description="Helical" evidence="3">
    <location>
        <begin position="402"/>
        <end position="422"/>
    </location>
</feature>
<accession>A0A9D1SX65</accession>
<reference evidence="4" key="1">
    <citation type="submission" date="2020-10" db="EMBL/GenBank/DDBJ databases">
        <authorList>
            <person name="Gilroy R."/>
        </authorList>
    </citation>
    <scope>NUCLEOTIDE SEQUENCE</scope>
    <source>
        <strain evidence="4">23406</strain>
    </source>
</reference>
<dbReference type="GO" id="GO:0006814">
    <property type="term" value="P:sodium ion transport"/>
    <property type="evidence" value="ECO:0007669"/>
    <property type="project" value="InterPro"/>
</dbReference>
<feature type="transmembrane region" description="Helical" evidence="3">
    <location>
        <begin position="289"/>
        <end position="310"/>
    </location>
</feature>
<gene>
    <name evidence="4" type="ORF">IAB14_02630</name>
</gene>
<keyword evidence="1" id="KW-0813">Transport</keyword>
<evidence type="ECO:0000313" key="5">
    <source>
        <dbReference type="Proteomes" id="UP000886891"/>
    </source>
</evidence>
<dbReference type="NCBIfam" id="TIGR00792">
    <property type="entry name" value="gph"/>
    <property type="match status" value="1"/>
</dbReference>
<evidence type="ECO:0000256" key="1">
    <source>
        <dbReference type="ARBA" id="ARBA00022448"/>
    </source>
</evidence>
<keyword evidence="2" id="KW-0769">Symport</keyword>
<name>A0A9D1SX65_9FIRM</name>
<feature type="transmembrane region" description="Helical" evidence="3">
    <location>
        <begin position="322"/>
        <end position="346"/>
    </location>
</feature>
<reference evidence="4" key="2">
    <citation type="journal article" date="2021" name="PeerJ">
        <title>Extensive microbial diversity within the chicken gut microbiome revealed by metagenomics and culture.</title>
        <authorList>
            <person name="Gilroy R."/>
            <person name="Ravi A."/>
            <person name="Getino M."/>
            <person name="Pursley I."/>
            <person name="Horton D.L."/>
            <person name="Alikhan N.F."/>
            <person name="Baker D."/>
            <person name="Gharbi K."/>
            <person name="Hall N."/>
            <person name="Watson M."/>
            <person name="Adriaenssens E.M."/>
            <person name="Foster-Nyarko E."/>
            <person name="Jarju S."/>
            <person name="Secka A."/>
            <person name="Antonio M."/>
            <person name="Oren A."/>
            <person name="Chaudhuri R.R."/>
            <person name="La Ragione R."/>
            <person name="Hildebrand F."/>
            <person name="Pallen M.J."/>
        </authorList>
    </citation>
    <scope>NUCLEOTIDE SEQUENCE</scope>
    <source>
        <strain evidence="4">23406</strain>
    </source>
</reference>
<comment type="caution">
    <text evidence="4">The sequence shown here is derived from an EMBL/GenBank/DDBJ whole genome shotgun (WGS) entry which is preliminary data.</text>
</comment>
<keyword evidence="3" id="KW-0812">Transmembrane</keyword>
<dbReference type="Pfam" id="PF13347">
    <property type="entry name" value="MFS_2"/>
    <property type="match status" value="1"/>
</dbReference>
<protein>
    <submittedName>
        <fullName evidence="4">MFS transporter</fullName>
    </submittedName>
</protein>
<dbReference type="InterPro" id="IPR036259">
    <property type="entry name" value="MFS_trans_sf"/>
</dbReference>
<dbReference type="GO" id="GO:0008643">
    <property type="term" value="P:carbohydrate transport"/>
    <property type="evidence" value="ECO:0007669"/>
    <property type="project" value="InterPro"/>
</dbReference>
<feature type="transmembrane region" description="Helical" evidence="3">
    <location>
        <begin position="200"/>
        <end position="225"/>
    </location>
</feature>
<keyword evidence="3" id="KW-1133">Transmembrane helix</keyword>
<feature type="transmembrane region" description="Helical" evidence="3">
    <location>
        <begin position="465"/>
        <end position="486"/>
    </location>
</feature>
<keyword evidence="3" id="KW-0472">Membrane</keyword>
<evidence type="ECO:0000256" key="3">
    <source>
        <dbReference type="SAM" id="Phobius"/>
    </source>
</evidence>
<dbReference type="GO" id="GO:0015293">
    <property type="term" value="F:symporter activity"/>
    <property type="evidence" value="ECO:0007669"/>
    <property type="project" value="UniProtKB-KW"/>
</dbReference>
<dbReference type="PANTHER" id="PTHR11328">
    <property type="entry name" value="MAJOR FACILITATOR SUPERFAMILY DOMAIN-CONTAINING PROTEIN"/>
    <property type="match status" value="1"/>
</dbReference>
<evidence type="ECO:0000256" key="2">
    <source>
        <dbReference type="ARBA" id="ARBA00022847"/>
    </source>
</evidence>